<dbReference type="SMART" id="SM00450">
    <property type="entry name" value="RHOD"/>
    <property type="match status" value="1"/>
</dbReference>
<dbReference type="PANTHER" id="PTHR43031:SF17">
    <property type="entry name" value="SULFURTRANSFERASE YTWF-RELATED"/>
    <property type="match status" value="1"/>
</dbReference>
<evidence type="ECO:0000256" key="1">
    <source>
        <dbReference type="SAM" id="MobiDB-lite"/>
    </source>
</evidence>
<sequence>MPAADARGIDDAGAPSQHRRFATGPKEHGAPPAADNPGTDTMQHLQPQALADWLADAERPRPVLLDVREGWEVAHCALPGIVHIPMNEIPARQQELDPDVPTVVICHHGMRSFQVAMFLERNGFEQMINLTGGVAGWADEVDSAFPRY</sequence>
<organism evidence="3 4">
    <name type="scientific">Chitiniphilus shinanonensis</name>
    <dbReference type="NCBI Taxonomy" id="553088"/>
    <lineage>
        <taxon>Bacteria</taxon>
        <taxon>Pseudomonadati</taxon>
        <taxon>Pseudomonadota</taxon>
        <taxon>Betaproteobacteria</taxon>
        <taxon>Neisseriales</taxon>
        <taxon>Chitinibacteraceae</taxon>
        <taxon>Chitiniphilus</taxon>
    </lineage>
</organism>
<dbReference type="InterPro" id="IPR001763">
    <property type="entry name" value="Rhodanese-like_dom"/>
</dbReference>
<feature type="region of interest" description="Disordered" evidence="1">
    <location>
        <begin position="1"/>
        <end position="49"/>
    </location>
</feature>
<reference evidence="4" key="1">
    <citation type="journal article" date="2019" name="Int. J. Syst. Evol. Microbiol.">
        <title>The Global Catalogue of Microorganisms (GCM) 10K type strain sequencing project: providing services to taxonomists for standard genome sequencing and annotation.</title>
        <authorList>
            <consortium name="The Broad Institute Genomics Platform"/>
            <consortium name="The Broad Institute Genome Sequencing Center for Infectious Disease"/>
            <person name="Wu L."/>
            <person name="Ma J."/>
        </authorList>
    </citation>
    <scope>NUCLEOTIDE SEQUENCE [LARGE SCALE GENOMIC DNA]</scope>
    <source>
        <strain evidence="4">NBRC 104970</strain>
    </source>
</reference>
<feature type="compositionally biased region" description="Low complexity" evidence="1">
    <location>
        <begin position="1"/>
        <end position="14"/>
    </location>
</feature>
<dbReference type="InterPro" id="IPR036873">
    <property type="entry name" value="Rhodanese-like_dom_sf"/>
</dbReference>
<dbReference type="Gene3D" id="3.40.250.10">
    <property type="entry name" value="Rhodanese-like domain"/>
    <property type="match status" value="1"/>
</dbReference>
<protein>
    <recommendedName>
        <fullName evidence="2">Rhodanese domain-containing protein</fullName>
    </recommendedName>
</protein>
<dbReference type="PANTHER" id="PTHR43031">
    <property type="entry name" value="FAD-DEPENDENT OXIDOREDUCTASE"/>
    <property type="match status" value="1"/>
</dbReference>
<comment type="caution">
    <text evidence="3">The sequence shown here is derived from an EMBL/GenBank/DDBJ whole genome shotgun (WGS) entry which is preliminary data.</text>
</comment>
<name>A0ABQ6BX52_9NEIS</name>
<evidence type="ECO:0000313" key="3">
    <source>
        <dbReference type="EMBL" id="GLS04777.1"/>
    </source>
</evidence>
<dbReference type="Proteomes" id="UP001156836">
    <property type="component" value="Unassembled WGS sequence"/>
</dbReference>
<dbReference type="Pfam" id="PF00581">
    <property type="entry name" value="Rhodanese"/>
    <property type="match status" value="1"/>
</dbReference>
<dbReference type="InterPro" id="IPR050229">
    <property type="entry name" value="GlpE_sulfurtransferase"/>
</dbReference>
<keyword evidence="4" id="KW-1185">Reference proteome</keyword>
<evidence type="ECO:0000313" key="4">
    <source>
        <dbReference type="Proteomes" id="UP001156836"/>
    </source>
</evidence>
<dbReference type="SUPFAM" id="SSF52821">
    <property type="entry name" value="Rhodanese/Cell cycle control phosphatase"/>
    <property type="match status" value="1"/>
</dbReference>
<proteinExistence type="predicted"/>
<dbReference type="EMBL" id="BSOZ01000026">
    <property type="protein sequence ID" value="GLS04777.1"/>
    <property type="molecule type" value="Genomic_DNA"/>
</dbReference>
<accession>A0ABQ6BX52</accession>
<gene>
    <name evidence="3" type="ORF">GCM10007860_19250</name>
</gene>
<evidence type="ECO:0000259" key="2">
    <source>
        <dbReference type="PROSITE" id="PS50206"/>
    </source>
</evidence>
<dbReference type="PROSITE" id="PS50206">
    <property type="entry name" value="RHODANESE_3"/>
    <property type="match status" value="1"/>
</dbReference>
<feature type="domain" description="Rhodanese" evidence="2">
    <location>
        <begin position="58"/>
        <end position="146"/>
    </location>
</feature>